<evidence type="ECO:0000313" key="1">
    <source>
        <dbReference type="EMBL" id="KKM18033.1"/>
    </source>
</evidence>
<comment type="caution">
    <text evidence="1">The sequence shown here is derived from an EMBL/GenBank/DDBJ whole genome shotgun (WGS) entry which is preliminary data.</text>
</comment>
<name>A0A0F9K7L0_9ZZZZ</name>
<organism evidence="1">
    <name type="scientific">marine sediment metagenome</name>
    <dbReference type="NCBI Taxonomy" id="412755"/>
    <lineage>
        <taxon>unclassified sequences</taxon>
        <taxon>metagenomes</taxon>
        <taxon>ecological metagenomes</taxon>
    </lineage>
</organism>
<dbReference type="AlphaFoldDB" id="A0A0F9K7L0"/>
<sequence length="74" mass="8272">MTQPTTNAPSPPTYPTRKEILILIRDILDNKPAACKLLQALITDLELSTLTLSSLIRIINNYVATQPNEPTHHH</sequence>
<gene>
    <name evidence="1" type="ORF">LCGC14_1669780</name>
</gene>
<proteinExistence type="predicted"/>
<protein>
    <submittedName>
        <fullName evidence="1">Uncharacterized protein</fullName>
    </submittedName>
</protein>
<reference evidence="1" key="1">
    <citation type="journal article" date="2015" name="Nature">
        <title>Complex archaea that bridge the gap between prokaryotes and eukaryotes.</title>
        <authorList>
            <person name="Spang A."/>
            <person name="Saw J.H."/>
            <person name="Jorgensen S.L."/>
            <person name="Zaremba-Niedzwiedzka K."/>
            <person name="Martijn J."/>
            <person name="Lind A.E."/>
            <person name="van Eijk R."/>
            <person name="Schleper C."/>
            <person name="Guy L."/>
            <person name="Ettema T.J."/>
        </authorList>
    </citation>
    <scope>NUCLEOTIDE SEQUENCE</scope>
</reference>
<accession>A0A0F9K7L0</accession>
<dbReference type="EMBL" id="LAZR01014317">
    <property type="protein sequence ID" value="KKM18033.1"/>
    <property type="molecule type" value="Genomic_DNA"/>
</dbReference>